<dbReference type="InterPro" id="IPR004185">
    <property type="entry name" value="Glyco_hydro_13_lg-like_dom"/>
</dbReference>
<sequence>MDTSALLHRPDSEYAYLYDDNKFNIRLRTKAGEAEKITLISGDNYAYKKDEWKENEQPLKLIAQTNIHDYWGIVASAPHNRLAYAFHITGKDGIEVLYSDRGAYPYEDRYMENINSFFRMPYFHDIDRVAIPNWARETIWYQIFPERFANGDKSNDPENVLEWGGKKHPSRDDFYGGDLQGVIDHLDYLVDLGINGIYFTPIFKAPSNHKYDTVDYFEVDPHFGDKQLFKNLVEEAHKRGIRVMLDAVFNHIGMSSYQWQDVLDKQEASEYIDWFHIDEFPIRSLEGLSADELENIGPLNYHTFAFTGHMPKLNTANPAVQKYLINIATYWVREFGIDAWRLDVANEVDHRFWKKFNRSVRKVNPDIYILGEIWHSSQSWLQGDEFHAVMNYAFTEQIEEFFTNKSSSAVKMVSGLNEQLMLYRRQTNEVMFNMLDSHDTPRLLTKANGNKQIAKAELTFMFAQTGSPCLFYGTEVGLEGYNDPDCRKCMIWDEEERDNDMYHFIKSLITFRKEHQDLLSFGETEWLDVREDERVIGFRKFYKGTEIYGYFNQGEETVSLKYHQEPVPIFRNLTSIKANEIRIKQYGFVLFTLGDEVKLDHDNYNYQEH</sequence>
<evidence type="ECO:0000313" key="4">
    <source>
        <dbReference type="EMBL" id="SFQ06520.1"/>
    </source>
</evidence>
<dbReference type="AlphaFoldDB" id="A0A1I5VGA8"/>
<dbReference type="Gene3D" id="3.20.20.80">
    <property type="entry name" value="Glycosidases"/>
    <property type="match status" value="1"/>
</dbReference>
<proteinExistence type="predicted"/>
<evidence type="ECO:0000256" key="1">
    <source>
        <dbReference type="ARBA" id="ARBA00022801"/>
    </source>
</evidence>
<dbReference type="PANTHER" id="PTHR10357:SF210">
    <property type="entry name" value="MALTODEXTRIN GLUCOSIDASE"/>
    <property type="match status" value="1"/>
</dbReference>
<evidence type="ECO:0000256" key="2">
    <source>
        <dbReference type="ARBA" id="ARBA00023295"/>
    </source>
</evidence>
<protein>
    <submittedName>
        <fullName evidence="4">Glycosidase</fullName>
    </submittedName>
</protein>
<organism evidence="4 5">
    <name type="scientific">Desemzia incerta</name>
    <dbReference type="NCBI Taxonomy" id="82801"/>
    <lineage>
        <taxon>Bacteria</taxon>
        <taxon>Bacillati</taxon>
        <taxon>Bacillota</taxon>
        <taxon>Bacilli</taxon>
        <taxon>Lactobacillales</taxon>
        <taxon>Carnobacteriaceae</taxon>
        <taxon>Desemzia</taxon>
    </lineage>
</organism>
<reference evidence="4 5" key="1">
    <citation type="submission" date="2016-10" db="EMBL/GenBank/DDBJ databases">
        <authorList>
            <person name="de Groot N.N."/>
        </authorList>
    </citation>
    <scope>NUCLEOTIDE SEQUENCE [LARGE SCALE GENOMIC DNA]</scope>
    <source>
        <strain evidence="4 5">DSM 20581</strain>
    </source>
</reference>
<dbReference type="SMART" id="SM00642">
    <property type="entry name" value="Aamy"/>
    <property type="match status" value="1"/>
</dbReference>
<accession>A0A1I5VGA8</accession>
<dbReference type="Gene3D" id="3.90.400.10">
    <property type="entry name" value="Oligo-1,6-glucosidase, Domain 2"/>
    <property type="match status" value="1"/>
</dbReference>
<dbReference type="Pfam" id="PF00128">
    <property type="entry name" value="Alpha-amylase"/>
    <property type="match status" value="1"/>
</dbReference>
<dbReference type="InterPro" id="IPR006047">
    <property type="entry name" value="GH13_cat_dom"/>
</dbReference>
<keyword evidence="2 4" id="KW-0326">Glycosidase</keyword>
<dbReference type="InterPro" id="IPR017853">
    <property type="entry name" value="GH"/>
</dbReference>
<name>A0A1I5VGA8_9LACT</name>
<dbReference type="EMBL" id="FOXW01000001">
    <property type="protein sequence ID" value="SFQ06520.1"/>
    <property type="molecule type" value="Genomic_DNA"/>
</dbReference>
<keyword evidence="1" id="KW-0378">Hydrolase</keyword>
<evidence type="ECO:0000259" key="3">
    <source>
        <dbReference type="SMART" id="SM00642"/>
    </source>
</evidence>
<evidence type="ECO:0000313" key="5">
    <source>
        <dbReference type="Proteomes" id="UP000199136"/>
    </source>
</evidence>
<dbReference type="SUPFAM" id="SSF51445">
    <property type="entry name" value="(Trans)glycosidases"/>
    <property type="match status" value="1"/>
</dbReference>
<dbReference type="RefSeq" id="WP_092479586.1">
    <property type="nucleotide sequence ID" value="NZ_FOXW01000001.1"/>
</dbReference>
<keyword evidence="5" id="KW-1185">Reference proteome</keyword>
<dbReference type="Proteomes" id="UP000199136">
    <property type="component" value="Unassembled WGS sequence"/>
</dbReference>
<dbReference type="InterPro" id="IPR013783">
    <property type="entry name" value="Ig-like_fold"/>
</dbReference>
<dbReference type="Gene3D" id="2.60.40.10">
    <property type="entry name" value="Immunoglobulins"/>
    <property type="match status" value="1"/>
</dbReference>
<feature type="domain" description="Glycosyl hydrolase family 13 catalytic" evidence="3">
    <location>
        <begin position="142"/>
        <end position="512"/>
    </location>
</feature>
<dbReference type="STRING" id="82801.SAMN04488506_0534"/>
<dbReference type="Pfam" id="PF02903">
    <property type="entry name" value="Alpha-amylase_N"/>
    <property type="match status" value="1"/>
</dbReference>
<dbReference type="OrthoDB" id="9805159at2"/>
<gene>
    <name evidence="4" type="ORF">SAMN04488506_0534</name>
</gene>
<dbReference type="CDD" id="cd02857">
    <property type="entry name" value="E_set_CDase_PDE_N"/>
    <property type="match status" value="1"/>
</dbReference>
<dbReference type="CDD" id="cd11338">
    <property type="entry name" value="AmyAc_CMD"/>
    <property type="match status" value="1"/>
</dbReference>
<dbReference type="InterPro" id="IPR045857">
    <property type="entry name" value="O16G_dom_2"/>
</dbReference>
<dbReference type="GO" id="GO:0004553">
    <property type="term" value="F:hydrolase activity, hydrolyzing O-glycosyl compounds"/>
    <property type="evidence" value="ECO:0007669"/>
    <property type="project" value="InterPro"/>
</dbReference>
<dbReference type="PANTHER" id="PTHR10357">
    <property type="entry name" value="ALPHA-AMYLASE FAMILY MEMBER"/>
    <property type="match status" value="1"/>
</dbReference>
<dbReference type="GO" id="GO:0005975">
    <property type="term" value="P:carbohydrate metabolic process"/>
    <property type="evidence" value="ECO:0007669"/>
    <property type="project" value="InterPro"/>
</dbReference>